<feature type="signal peptide" evidence="1">
    <location>
        <begin position="1"/>
        <end position="28"/>
    </location>
</feature>
<dbReference type="InterPro" id="IPR049167">
    <property type="entry name" value="GH39_C"/>
</dbReference>
<comment type="caution">
    <text evidence="3">The sequence shown here is derived from an EMBL/GenBank/DDBJ whole genome shotgun (WGS) entry which is preliminary data.</text>
</comment>
<evidence type="ECO:0000313" key="4">
    <source>
        <dbReference type="Proteomes" id="UP000828390"/>
    </source>
</evidence>
<keyword evidence="4" id="KW-1185">Reference proteome</keyword>
<dbReference type="EMBL" id="JAIWYP010000014">
    <property type="protein sequence ID" value="KAH3707960.1"/>
    <property type="molecule type" value="Genomic_DNA"/>
</dbReference>
<feature type="chain" id="PRO_5038542042" description="Alpha-L-iduronidase C-terminal domain-containing protein" evidence="1">
    <location>
        <begin position="29"/>
        <end position="107"/>
    </location>
</feature>
<feature type="domain" description="Alpha-L-iduronidase C-terminal" evidence="2">
    <location>
        <begin position="4"/>
        <end position="90"/>
    </location>
</feature>
<feature type="non-terminal residue" evidence="3">
    <location>
        <position position="107"/>
    </location>
</feature>
<accession>A0A9D4BSS0</accession>
<proteinExistence type="predicted"/>
<dbReference type="Pfam" id="PF21200">
    <property type="entry name" value="Glyco_hydro_39_C"/>
    <property type="match status" value="1"/>
</dbReference>
<reference evidence="3" key="2">
    <citation type="submission" date="2020-11" db="EMBL/GenBank/DDBJ databases">
        <authorList>
            <person name="McCartney M.A."/>
            <person name="Auch B."/>
            <person name="Kono T."/>
            <person name="Mallez S."/>
            <person name="Becker A."/>
            <person name="Gohl D.M."/>
            <person name="Silverstein K.A.T."/>
            <person name="Koren S."/>
            <person name="Bechman K.B."/>
            <person name="Herman A."/>
            <person name="Abrahante J.E."/>
            <person name="Garbe J."/>
        </authorList>
    </citation>
    <scope>NUCLEOTIDE SEQUENCE</scope>
    <source>
        <strain evidence="3">Duluth1</strain>
        <tissue evidence="3">Whole animal</tissue>
    </source>
</reference>
<reference evidence="3" key="1">
    <citation type="journal article" date="2019" name="bioRxiv">
        <title>The Genome of the Zebra Mussel, Dreissena polymorpha: A Resource for Invasive Species Research.</title>
        <authorList>
            <person name="McCartney M.A."/>
            <person name="Auch B."/>
            <person name="Kono T."/>
            <person name="Mallez S."/>
            <person name="Zhang Y."/>
            <person name="Obille A."/>
            <person name="Becker A."/>
            <person name="Abrahante J.E."/>
            <person name="Garbe J."/>
            <person name="Badalamenti J.P."/>
            <person name="Herman A."/>
            <person name="Mangelson H."/>
            <person name="Liachko I."/>
            <person name="Sullivan S."/>
            <person name="Sone E.D."/>
            <person name="Koren S."/>
            <person name="Silverstein K.A.T."/>
            <person name="Beckman K.B."/>
            <person name="Gohl D.M."/>
        </authorList>
    </citation>
    <scope>NUCLEOTIDE SEQUENCE</scope>
    <source>
        <strain evidence="3">Duluth1</strain>
        <tissue evidence="3">Whole animal</tissue>
    </source>
</reference>
<evidence type="ECO:0000259" key="2">
    <source>
        <dbReference type="Pfam" id="PF21200"/>
    </source>
</evidence>
<dbReference type="Gene3D" id="2.60.40.10">
    <property type="entry name" value="Immunoglobulins"/>
    <property type="match status" value="1"/>
</dbReference>
<gene>
    <name evidence="3" type="ORF">DPMN_067381</name>
</gene>
<keyword evidence="1" id="KW-0732">Signal</keyword>
<dbReference type="InterPro" id="IPR013783">
    <property type="entry name" value="Ig-like_fold"/>
</dbReference>
<dbReference type="Proteomes" id="UP000828390">
    <property type="component" value="Unassembled WGS sequence"/>
</dbReference>
<protein>
    <recommendedName>
        <fullName evidence="2">Alpha-L-iduronidase C-terminal domain-containing protein</fullName>
    </recommendedName>
</protein>
<organism evidence="3 4">
    <name type="scientific">Dreissena polymorpha</name>
    <name type="common">Zebra mussel</name>
    <name type="synonym">Mytilus polymorpha</name>
    <dbReference type="NCBI Taxonomy" id="45954"/>
    <lineage>
        <taxon>Eukaryota</taxon>
        <taxon>Metazoa</taxon>
        <taxon>Spiralia</taxon>
        <taxon>Lophotrochozoa</taxon>
        <taxon>Mollusca</taxon>
        <taxon>Bivalvia</taxon>
        <taxon>Autobranchia</taxon>
        <taxon>Heteroconchia</taxon>
        <taxon>Euheterodonta</taxon>
        <taxon>Imparidentia</taxon>
        <taxon>Neoheterodontei</taxon>
        <taxon>Myida</taxon>
        <taxon>Dreissenoidea</taxon>
        <taxon>Dreissenidae</taxon>
        <taxon>Dreissena</taxon>
    </lineage>
</organism>
<evidence type="ECO:0000256" key="1">
    <source>
        <dbReference type="SAM" id="SignalP"/>
    </source>
</evidence>
<evidence type="ECO:0000313" key="3">
    <source>
        <dbReference type="EMBL" id="KAH3707960.1"/>
    </source>
</evidence>
<sequence>PNNVNILNITSGQILLTWCLLNYEVAYSVDDINYTTIDPGYGLAYTTSFVYQPSTLQGVASDNQVIGFYRVRALDYFGQYSEYSLPQQYPSSGKVKHGYHGNHCQRL</sequence>
<name>A0A9D4BSS0_DREPO</name>
<dbReference type="AlphaFoldDB" id="A0A9D4BSS0"/>